<dbReference type="EMBL" id="PCYL01000020">
    <property type="protein sequence ID" value="PIR46928.1"/>
    <property type="molecule type" value="Genomic_DNA"/>
</dbReference>
<evidence type="ECO:0000259" key="13">
    <source>
        <dbReference type="Pfam" id="PF19303"/>
    </source>
</evidence>
<evidence type="ECO:0000256" key="5">
    <source>
        <dbReference type="ARBA" id="ARBA00022741"/>
    </source>
</evidence>
<sequence length="499" mass="57071">MEKEPIYITTTIPYVNADPHIGFALEAVQADVIARHARSLGHLVFFSTGSDEHGQKIWQKANESGKNVKDYVDEHAKKFDNLKVALNLSNDNFIRTTSASHIKAAQHFWELCQEKGDIEKRAYKGDYCVGCEKFVTEQDLNDRGECPDHPGGKIETIEEENYFFKLSRYQEEILAYLKSEKSIVPSWRREEAIRFVEAGLEDFSISRIKEKMPWGVDVPGDPEHVMYVWFDALPNYISTLGWFEDPNDNFKKFWEEGTTIQCAGKDQIRFQSIMWQGMLMSAGLPLTDTVLYHGFLTSGGQKMSKSLGNVISPFDLVDEYGTDAVRYFLLREVTPFEDSDITLERFKDAYNANLANGLGNLVSRVMKMSEEYEVRRESPPLNRGGLGWGSRDSISSSGGGEFQNSRKVEEYLEQYEFGKAFDVIFEIVRILDQKIQDTKPFSVWKTDQEAARKIVRELVAGLSDVAMLLSPFLPQTAEKIEECIRENKKPTNPLFLRKE</sequence>
<evidence type="ECO:0000256" key="3">
    <source>
        <dbReference type="ARBA" id="ARBA00018753"/>
    </source>
</evidence>
<feature type="domain" description="Methionyl/Leucyl tRNA synthetase" evidence="12">
    <location>
        <begin position="6"/>
        <end position="366"/>
    </location>
</feature>
<dbReference type="InterPro" id="IPR014758">
    <property type="entry name" value="Met-tRNA_synth"/>
</dbReference>
<evidence type="ECO:0000256" key="9">
    <source>
        <dbReference type="ARBA" id="ARBA00030904"/>
    </source>
</evidence>
<evidence type="ECO:0000313" key="14">
    <source>
        <dbReference type="EMBL" id="PIR46928.1"/>
    </source>
</evidence>
<comment type="caution">
    <text evidence="14">The sequence shown here is derived from an EMBL/GenBank/DDBJ whole genome shotgun (WGS) entry which is preliminary data.</text>
</comment>
<dbReference type="Gene3D" id="2.170.220.10">
    <property type="match status" value="1"/>
</dbReference>
<dbReference type="AlphaFoldDB" id="A0A2H0RKA6"/>
<dbReference type="InterPro" id="IPR015413">
    <property type="entry name" value="Methionyl/Leucyl_tRNA_Synth"/>
</dbReference>
<proteinExistence type="inferred from homology"/>
<evidence type="ECO:0000256" key="1">
    <source>
        <dbReference type="ARBA" id="ARBA00003314"/>
    </source>
</evidence>
<dbReference type="PANTHER" id="PTHR43326">
    <property type="entry name" value="METHIONYL-TRNA SYNTHETASE"/>
    <property type="match status" value="1"/>
</dbReference>
<reference evidence="14 15" key="1">
    <citation type="submission" date="2017-09" db="EMBL/GenBank/DDBJ databases">
        <title>Depth-based differentiation of microbial function through sediment-hosted aquifers and enrichment of novel symbionts in the deep terrestrial subsurface.</title>
        <authorList>
            <person name="Probst A.J."/>
            <person name="Ladd B."/>
            <person name="Jarett J.K."/>
            <person name="Geller-Mcgrath D.E."/>
            <person name="Sieber C.M."/>
            <person name="Emerson J.B."/>
            <person name="Anantharaman K."/>
            <person name="Thomas B.C."/>
            <person name="Malmstrom R."/>
            <person name="Stieglmeier M."/>
            <person name="Klingl A."/>
            <person name="Woyke T."/>
            <person name="Ryan C.M."/>
            <person name="Banfield J.F."/>
        </authorList>
    </citation>
    <scope>NUCLEOTIDE SEQUENCE [LARGE SCALE GENOMIC DNA]</scope>
    <source>
        <strain evidence="14">CG10_big_fil_rev_8_21_14_0_10_45_14</strain>
    </source>
</reference>
<accession>A0A2H0RKA6</accession>
<feature type="region of interest" description="Disordered" evidence="11">
    <location>
        <begin position="383"/>
        <end position="402"/>
    </location>
</feature>
<evidence type="ECO:0000256" key="2">
    <source>
        <dbReference type="ARBA" id="ARBA00012838"/>
    </source>
</evidence>
<dbReference type="NCBIfam" id="TIGR00398">
    <property type="entry name" value="metG"/>
    <property type="match status" value="1"/>
</dbReference>
<dbReference type="InterPro" id="IPR033911">
    <property type="entry name" value="MetRS_core"/>
</dbReference>
<evidence type="ECO:0000256" key="11">
    <source>
        <dbReference type="SAM" id="MobiDB-lite"/>
    </source>
</evidence>
<comment type="function">
    <text evidence="1">Is required not only for elongation of protein synthesis but also for the initiation of all mRNA translation through initiator tRNA(fMet) aminoacylation.</text>
</comment>
<dbReference type="SUPFAM" id="SSF52374">
    <property type="entry name" value="Nucleotidylyl transferase"/>
    <property type="match status" value="1"/>
</dbReference>
<dbReference type="InterPro" id="IPR041872">
    <property type="entry name" value="Anticodon_Met"/>
</dbReference>
<feature type="domain" description="Methionyl-tRNA synthetase anticodon-binding" evidence="13">
    <location>
        <begin position="406"/>
        <end position="488"/>
    </location>
</feature>
<evidence type="ECO:0000259" key="12">
    <source>
        <dbReference type="Pfam" id="PF09334"/>
    </source>
</evidence>
<keyword evidence="8 10" id="KW-0030">Aminoacyl-tRNA synthetase</keyword>
<dbReference type="Gene3D" id="1.10.730.10">
    <property type="entry name" value="Isoleucyl-tRNA Synthetase, Domain 1"/>
    <property type="match status" value="1"/>
</dbReference>
<dbReference type="GO" id="GO:0004825">
    <property type="term" value="F:methionine-tRNA ligase activity"/>
    <property type="evidence" value="ECO:0007669"/>
    <property type="project" value="UniProtKB-EC"/>
</dbReference>
<dbReference type="Pfam" id="PF09334">
    <property type="entry name" value="tRNA-synt_1g"/>
    <property type="match status" value="1"/>
</dbReference>
<keyword evidence="6 10" id="KW-0067">ATP-binding</keyword>
<name>A0A2H0RKA6_9BACT</name>
<gene>
    <name evidence="14" type="ORF">COV07_01690</name>
</gene>
<organism evidence="14 15">
    <name type="scientific">Candidatus Vogelbacteria bacterium CG10_big_fil_rev_8_21_14_0_10_45_14</name>
    <dbReference type="NCBI Taxonomy" id="1975042"/>
    <lineage>
        <taxon>Bacteria</taxon>
        <taxon>Candidatus Vogeliibacteriota</taxon>
    </lineage>
</organism>
<dbReference type="InterPro" id="IPR009080">
    <property type="entry name" value="tRNAsynth_Ia_anticodon-bd"/>
</dbReference>
<dbReference type="PRINTS" id="PR01041">
    <property type="entry name" value="TRNASYNTHMET"/>
</dbReference>
<dbReference type="SUPFAM" id="SSF47323">
    <property type="entry name" value="Anticodon-binding domain of a subclass of class I aminoacyl-tRNA synthetases"/>
    <property type="match status" value="1"/>
</dbReference>
<dbReference type="GO" id="GO:0005524">
    <property type="term" value="F:ATP binding"/>
    <property type="evidence" value="ECO:0007669"/>
    <property type="project" value="UniProtKB-KW"/>
</dbReference>
<dbReference type="Pfam" id="PF19303">
    <property type="entry name" value="Anticodon_3"/>
    <property type="match status" value="1"/>
</dbReference>
<keyword evidence="7 10" id="KW-0648">Protein biosynthesis</keyword>
<keyword evidence="4 10" id="KW-0436">Ligase</keyword>
<dbReference type="Gene3D" id="3.40.50.620">
    <property type="entry name" value="HUPs"/>
    <property type="match status" value="1"/>
</dbReference>
<dbReference type="FunFam" id="2.170.220.10:FF:000003">
    <property type="entry name" value="Methionine--tRNA ligase"/>
    <property type="match status" value="1"/>
</dbReference>
<evidence type="ECO:0000256" key="4">
    <source>
        <dbReference type="ARBA" id="ARBA00022598"/>
    </source>
</evidence>
<dbReference type="InterPro" id="IPR023457">
    <property type="entry name" value="Met-tRNA_synth_2"/>
</dbReference>
<keyword evidence="5 10" id="KW-0547">Nucleotide-binding</keyword>
<evidence type="ECO:0000256" key="6">
    <source>
        <dbReference type="ARBA" id="ARBA00022840"/>
    </source>
</evidence>
<dbReference type="Proteomes" id="UP000230833">
    <property type="component" value="Unassembled WGS sequence"/>
</dbReference>
<protein>
    <recommendedName>
        <fullName evidence="3">Methionine--tRNA ligase</fullName>
        <ecNumber evidence="2">6.1.1.10</ecNumber>
    </recommendedName>
    <alternativeName>
        <fullName evidence="9">Methionyl-tRNA synthetase</fullName>
    </alternativeName>
</protein>
<evidence type="ECO:0000313" key="15">
    <source>
        <dbReference type="Proteomes" id="UP000230833"/>
    </source>
</evidence>
<evidence type="ECO:0000256" key="10">
    <source>
        <dbReference type="RuleBase" id="RU363039"/>
    </source>
</evidence>
<dbReference type="PANTHER" id="PTHR43326:SF1">
    <property type="entry name" value="METHIONINE--TRNA LIGASE, MITOCHONDRIAL"/>
    <property type="match status" value="1"/>
</dbReference>
<evidence type="ECO:0000256" key="7">
    <source>
        <dbReference type="ARBA" id="ARBA00022917"/>
    </source>
</evidence>
<dbReference type="EC" id="6.1.1.10" evidence="2"/>
<dbReference type="CDD" id="cd00814">
    <property type="entry name" value="MetRS_core"/>
    <property type="match status" value="1"/>
</dbReference>
<evidence type="ECO:0000256" key="8">
    <source>
        <dbReference type="ARBA" id="ARBA00023146"/>
    </source>
</evidence>
<comment type="similarity">
    <text evidence="10">Belongs to the class-I aminoacyl-tRNA synthetase family.</text>
</comment>
<dbReference type="GO" id="GO:0006431">
    <property type="term" value="P:methionyl-tRNA aminoacylation"/>
    <property type="evidence" value="ECO:0007669"/>
    <property type="project" value="InterPro"/>
</dbReference>
<dbReference type="InterPro" id="IPR014729">
    <property type="entry name" value="Rossmann-like_a/b/a_fold"/>
</dbReference>